<name>U9TPN0_RHIID</name>
<reference evidence="1" key="1">
    <citation type="submission" date="2013-07" db="EMBL/GenBank/DDBJ databases">
        <title>The genome of an arbuscular mycorrhizal fungus provides insights into the evolution of the oldest plant symbiosis.</title>
        <authorList>
            <consortium name="DOE Joint Genome Institute"/>
            <person name="Tisserant E."/>
            <person name="Malbreil M."/>
            <person name="Kuo A."/>
            <person name="Kohler A."/>
            <person name="Symeonidi A."/>
            <person name="Balestrini R."/>
            <person name="Charron P."/>
            <person name="Duensing N."/>
            <person name="Frei-dit-Frey N."/>
            <person name="Gianinazzi-Pearson V."/>
            <person name="Gilbert B."/>
            <person name="Handa Y."/>
            <person name="Hijri M."/>
            <person name="Kaul R."/>
            <person name="Kawaguchi M."/>
            <person name="Krajinski F."/>
            <person name="Lammers P."/>
            <person name="Lapierre D."/>
            <person name="Masclaux F.G."/>
            <person name="Murat C."/>
            <person name="Morin E."/>
            <person name="Ndikumana S."/>
            <person name="Pagni M."/>
            <person name="Petitpierre D."/>
            <person name="Requena N."/>
            <person name="Rosikiewicz P."/>
            <person name="Riley R."/>
            <person name="Saito K."/>
            <person name="San Clemente H."/>
            <person name="Shapiro H."/>
            <person name="van Tuinen D."/>
            <person name="Becard G."/>
            <person name="Bonfante P."/>
            <person name="Paszkowski U."/>
            <person name="Shachar-Hill Y."/>
            <person name="Young J.P."/>
            <person name="Sanders I.R."/>
            <person name="Henrissat B."/>
            <person name="Rensing S.A."/>
            <person name="Grigoriev I.V."/>
            <person name="Corradi N."/>
            <person name="Roux C."/>
            <person name="Martin F."/>
        </authorList>
    </citation>
    <scope>NUCLEOTIDE SEQUENCE</scope>
    <source>
        <strain evidence="1">DAOM 197198</strain>
    </source>
</reference>
<proteinExistence type="predicted"/>
<accession>U9TPN0</accession>
<dbReference type="AlphaFoldDB" id="U9TPN0"/>
<dbReference type="EMBL" id="KI289397">
    <property type="protein sequence ID" value="ESA08273.1"/>
    <property type="molecule type" value="Genomic_DNA"/>
</dbReference>
<dbReference type="VEuPathDB" id="FungiDB:RhiirFUN_022276"/>
<organism evidence="1">
    <name type="scientific">Rhizophagus irregularis (strain DAOM 181602 / DAOM 197198 / MUCL 43194)</name>
    <name type="common">Arbuscular mycorrhizal fungus</name>
    <name type="synonym">Glomus intraradices</name>
    <dbReference type="NCBI Taxonomy" id="747089"/>
    <lineage>
        <taxon>Eukaryota</taxon>
        <taxon>Fungi</taxon>
        <taxon>Fungi incertae sedis</taxon>
        <taxon>Mucoromycota</taxon>
        <taxon>Glomeromycotina</taxon>
        <taxon>Glomeromycetes</taxon>
        <taxon>Glomerales</taxon>
        <taxon>Glomeraceae</taxon>
        <taxon>Rhizophagus</taxon>
    </lineage>
</organism>
<protein>
    <submittedName>
        <fullName evidence="1">Uncharacterized protein</fullName>
    </submittedName>
</protein>
<gene>
    <name evidence="1" type="ORF">GLOINDRAFT_84832</name>
</gene>
<dbReference type="HOGENOM" id="CLU_1687607_0_0_1"/>
<evidence type="ECO:0000313" key="1">
    <source>
        <dbReference type="EMBL" id="ESA08273.1"/>
    </source>
</evidence>
<sequence length="156" mass="18706">MRAAFDEKPRQLLQKGIVLIGTRIARKRIMKAEDRELARQRAKKSEEMSKIEIDQYAFLGLENIGRRRCSKSNRRDTCYYRHKNPYLYTKLQVTEIGSCFVVTVKGNKNSKKRIMKAEDREFARQRAKKRPFDRFDYVVIKAFKELQRKNNHQFKN</sequence>